<organism evidence="1 2">
    <name type="scientific">Leucosporidium creatinivorum</name>
    <dbReference type="NCBI Taxonomy" id="106004"/>
    <lineage>
        <taxon>Eukaryota</taxon>
        <taxon>Fungi</taxon>
        <taxon>Dikarya</taxon>
        <taxon>Basidiomycota</taxon>
        <taxon>Pucciniomycotina</taxon>
        <taxon>Microbotryomycetes</taxon>
        <taxon>Leucosporidiales</taxon>
        <taxon>Leucosporidium</taxon>
    </lineage>
</organism>
<protein>
    <recommendedName>
        <fullName evidence="3">F-box domain-containing protein</fullName>
    </recommendedName>
</protein>
<dbReference type="SUPFAM" id="SSF52047">
    <property type="entry name" value="RNI-like"/>
    <property type="match status" value="1"/>
</dbReference>
<dbReference type="InParanoid" id="A0A1Y2EZ91"/>
<dbReference type="EMBL" id="MCGR01000033">
    <property type="protein sequence ID" value="ORY76928.1"/>
    <property type="molecule type" value="Genomic_DNA"/>
</dbReference>
<reference evidence="1 2" key="1">
    <citation type="submission" date="2016-07" db="EMBL/GenBank/DDBJ databases">
        <title>Pervasive Adenine N6-methylation of Active Genes in Fungi.</title>
        <authorList>
            <consortium name="DOE Joint Genome Institute"/>
            <person name="Mondo S.J."/>
            <person name="Dannebaum R.O."/>
            <person name="Kuo R.C."/>
            <person name="Labutti K."/>
            <person name="Haridas S."/>
            <person name="Kuo A."/>
            <person name="Salamov A."/>
            <person name="Ahrendt S.R."/>
            <person name="Lipzen A."/>
            <person name="Sullivan W."/>
            <person name="Andreopoulos W.B."/>
            <person name="Clum A."/>
            <person name="Lindquist E."/>
            <person name="Daum C."/>
            <person name="Ramamoorthy G.K."/>
            <person name="Gryganskyi A."/>
            <person name="Culley D."/>
            <person name="Magnuson J.K."/>
            <person name="James T.Y."/>
            <person name="O'Malley M.A."/>
            <person name="Stajich J.E."/>
            <person name="Spatafora J.W."/>
            <person name="Visel A."/>
            <person name="Grigoriev I.V."/>
        </authorList>
    </citation>
    <scope>NUCLEOTIDE SEQUENCE [LARGE SCALE GENOMIC DNA]</scope>
    <source>
        <strain evidence="1 2">62-1032</strain>
    </source>
</reference>
<dbReference type="InterPro" id="IPR032675">
    <property type="entry name" value="LRR_dom_sf"/>
</dbReference>
<evidence type="ECO:0000313" key="2">
    <source>
        <dbReference type="Proteomes" id="UP000193467"/>
    </source>
</evidence>
<accession>A0A1Y2EZ91</accession>
<evidence type="ECO:0008006" key="3">
    <source>
        <dbReference type="Google" id="ProtNLM"/>
    </source>
</evidence>
<dbReference type="AlphaFoldDB" id="A0A1Y2EZ91"/>
<dbReference type="Gene3D" id="3.80.10.10">
    <property type="entry name" value="Ribonuclease Inhibitor"/>
    <property type="match status" value="1"/>
</dbReference>
<name>A0A1Y2EZ91_9BASI</name>
<keyword evidence="2" id="KW-1185">Reference proteome</keyword>
<evidence type="ECO:0000313" key="1">
    <source>
        <dbReference type="EMBL" id="ORY76928.1"/>
    </source>
</evidence>
<sequence>MLPQLPTEIIYLIIPHAVPDKTTYATHKKERYRWILAYSLVNSTWHLPAQKELYRELWVGSSEELKSRKLLDKARSVGVGRHLHLGVLRIKPEDAKLPSLEGVKEVTLTDMRLTQEDLMRLRDVETLHFQDCEFSDPPFLNSDFAPTFPHLHTLSLLDVRLSTFAFPSWATWFTPIAFPLLRHFSLGFESAFGFDGEDPEGLATSLERLGPQLESLSVAWRTSSDEASILPWGSFTSLQRLSIYPPFLEPLEVLDFPLQLLPAGPSSSESAILTPQTCSNLQAA</sequence>
<comment type="caution">
    <text evidence="1">The sequence shown here is derived from an EMBL/GenBank/DDBJ whole genome shotgun (WGS) entry which is preliminary data.</text>
</comment>
<gene>
    <name evidence="1" type="ORF">BCR35DRAFT_119026</name>
</gene>
<dbReference type="Proteomes" id="UP000193467">
    <property type="component" value="Unassembled WGS sequence"/>
</dbReference>
<proteinExistence type="predicted"/>